<dbReference type="InterPro" id="IPR029058">
    <property type="entry name" value="AB_hydrolase_fold"/>
</dbReference>
<comment type="caution">
    <text evidence="4">The sequence shown here is derived from an EMBL/GenBank/DDBJ whole genome shotgun (WGS) entry which is preliminary data.</text>
</comment>
<dbReference type="EMBL" id="LAZR01000454">
    <property type="protein sequence ID" value="KKN68245.1"/>
    <property type="molecule type" value="Genomic_DNA"/>
</dbReference>
<evidence type="ECO:0000259" key="3">
    <source>
        <dbReference type="Pfam" id="PF07167"/>
    </source>
</evidence>
<evidence type="ECO:0000313" key="4">
    <source>
        <dbReference type="EMBL" id="KKN68245.1"/>
    </source>
</evidence>
<dbReference type="PANTHER" id="PTHR36837:SF5">
    <property type="entry name" value="POLY-3-HYDROXYBUTYRATE SYNTHASE"/>
    <property type="match status" value="1"/>
</dbReference>
<accession>A0A0F9SH57</accession>
<dbReference type="InterPro" id="IPR051321">
    <property type="entry name" value="PHA/PHB_synthase"/>
</dbReference>
<keyword evidence="2" id="KW-0012">Acyltransferase</keyword>
<dbReference type="GO" id="GO:0016746">
    <property type="term" value="F:acyltransferase activity"/>
    <property type="evidence" value="ECO:0007669"/>
    <property type="project" value="UniProtKB-KW"/>
</dbReference>
<gene>
    <name evidence="4" type="ORF">LCGC14_0453230</name>
</gene>
<organism evidence="4">
    <name type="scientific">marine sediment metagenome</name>
    <dbReference type="NCBI Taxonomy" id="412755"/>
    <lineage>
        <taxon>unclassified sequences</taxon>
        <taxon>metagenomes</taxon>
        <taxon>ecological metagenomes</taxon>
    </lineage>
</organism>
<dbReference type="InterPro" id="IPR010941">
    <property type="entry name" value="PhaC_N"/>
</dbReference>
<protein>
    <recommendedName>
        <fullName evidence="3">Poly-beta-hydroxybutyrate polymerase N-terminal domain-containing protein</fullName>
    </recommendedName>
</protein>
<feature type="domain" description="Poly-beta-hydroxybutyrate polymerase N-terminal" evidence="3">
    <location>
        <begin position="63"/>
        <end position="228"/>
    </location>
</feature>
<dbReference type="Pfam" id="PF07167">
    <property type="entry name" value="PhaC_N"/>
    <property type="match status" value="1"/>
</dbReference>
<reference evidence="4" key="1">
    <citation type="journal article" date="2015" name="Nature">
        <title>Complex archaea that bridge the gap between prokaryotes and eukaryotes.</title>
        <authorList>
            <person name="Spang A."/>
            <person name="Saw J.H."/>
            <person name="Jorgensen S.L."/>
            <person name="Zaremba-Niedzwiedzka K."/>
            <person name="Martijn J."/>
            <person name="Lind A.E."/>
            <person name="van Eijk R."/>
            <person name="Schleper C."/>
            <person name="Guy L."/>
            <person name="Ettema T.J."/>
        </authorList>
    </citation>
    <scope>NUCLEOTIDE SEQUENCE</scope>
</reference>
<evidence type="ECO:0000256" key="1">
    <source>
        <dbReference type="ARBA" id="ARBA00022679"/>
    </source>
</evidence>
<dbReference type="AlphaFoldDB" id="A0A0F9SH57"/>
<name>A0A0F9SH57_9ZZZZ</name>
<dbReference type="PANTHER" id="PTHR36837">
    <property type="entry name" value="POLY(3-HYDROXYALKANOATE) POLYMERASE SUBUNIT PHAC"/>
    <property type="match status" value="1"/>
</dbReference>
<proteinExistence type="predicted"/>
<dbReference type="SUPFAM" id="SSF53474">
    <property type="entry name" value="alpha/beta-Hydrolases"/>
    <property type="match status" value="1"/>
</dbReference>
<evidence type="ECO:0000256" key="2">
    <source>
        <dbReference type="ARBA" id="ARBA00023315"/>
    </source>
</evidence>
<dbReference type="GO" id="GO:0042619">
    <property type="term" value="P:poly-hydroxybutyrate biosynthetic process"/>
    <property type="evidence" value="ECO:0007669"/>
    <property type="project" value="InterPro"/>
</dbReference>
<keyword evidence="1" id="KW-0808">Transferase</keyword>
<sequence>MRARPNGQALAGSLNADLSRSLLALLRTTLAQPQHHQAYLYNVTRLSLLALQGQLDDSALAHDKRFQHAGWQRPLPRRLLQLWQAWQQPLQSWLDGLKISEPERANLRWLLAQLSAASAPSNSLLNPEIMAATHRSRGANLRRGMANLLSDHLTKRPLAMPEPTSAYRIGHELARSQGSVIERQAGYELIHYAPLTAKQHSRPLLIIPPPINRYYLLDLTPETSLVQHALSQGIAVYLISWRNPNPSHCNWGLGHYVRSCQQALRTVLEVSSSPQATLLGACSGGILASLLAGWLQARQEADCLAALSLLVTPLDARLQTDIHRLAGSATQQRIRRQVWRQGYLDERSLGSLFTWMKPEQLLWAPAIERYALGLDATSTPVSTWSHDNTRLPAQLVEDLLDLLERDPLSHPGSLQLNDELIDCRGLSLPSWHLAAEYDHIVPWRNAFPALRLGGKSVFTLCRGGHVQGLLSTPGQPRAGFRSAAVTETQTEDWLAHASETEGSWWPAWTDWLAAHSGALQPAIKPTANEALGPAPGRYVHEI</sequence>
<dbReference type="Gene3D" id="3.40.50.1820">
    <property type="entry name" value="alpha/beta hydrolase"/>
    <property type="match status" value="1"/>
</dbReference>